<evidence type="ECO:0000256" key="1">
    <source>
        <dbReference type="ARBA" id="ARBA00022801"/>
    </source>
</evidence>
<dbReference type="Pfam" id="PF13483">
    <property type="entry name" value="Lactamase_B_3"/>
    <property type="match status" value="1"/>
</dbReference>
<keyword evidence="5" id="KW-1185">Reference proteome</keyword>
<gene>
    <name evidence="4" type="ORF">SAMN02745885_00127</name>
</gene>
<dbReference type="SUPFAM" id="SSF56281">
    <property type="entry name" value="Metallo-hydrolase/oxidoreductase"/>
    <property type="match status" value="1"/>
</dbReference>
<dbReference type="OrthoDB" id="9789133at2"/>
<comment type="similarity">
    <text evidence="2">Belongs to the UPF0173 family.</text>
</comment>
<dbReference type="InterPro" id="IPR022877">
    <property type="entry name" value="UPF0173"/>
</dbReference>
<name>A0A1T4LBJ0_9FIRM</name>
<proteinExistence type="inferred from homology"/>
<evidence type="ECO:0000259" key="3">
    <source>
        <dbReference type="SMART" id="SM00849"/>
    </source>
</evidence>
<dbReference type="InterPro" id="IPR050114">
    <property type="entry name" value="UPF0173_UPF0282_UlaG_hydrolase"/>
</dbReference>
<dbReference type="InterPro" id="IPR036866">
    <property type="entry name" value="RibonucZ/Hydroxyglut_hydro"/>
</dbReference>
<protein>
    <recommendedName>
        <fullName evidence="2">UPF0173 metal-dependent hydrolase SAMN02745885_00127</fullName>
    </recommendedName>
</protein>
<dbReference type="AlphaFoldDB" id="A0A1T4LBJ0"/>
<dbReference type="Gene3D" id="3.60.15.10">
    <property type="entry name" value="Ribonuclease Z/Hydroxyacylglutathione hydrolase-like"/>
    <property type="match status" value="1"/>
</dbReference>
<dbReference type="NCBIfam" id="NF001911">
    <property type="entry name" value="PRK00685.1"/>
    <property type="match status" value="1"/>
</dbReference>
<dbReference type="SMART" id="SM00849">
    <property type="entry name" value="Lactamase_B"/>
    <property type="match status" value="1"/>
</dbReference>
<evidence type="ECO:0000313" key="5">
    <source>
        <dbReference type="Proteomes" id="UP000189933"/>
    </source>
</evidence>
<organism evidence="4 5">
    <name type="scientific">Carboxydocella sporoproducens DSM 16521</name>
    <dbReference type="NCBI Taxonomy" id="1121270"/>
    <lineage>
        <taxon>Bacteria</taxon>
        <taxon>Bacillati</taxon>
        <taxon>Bacillota</taxon>
        <taxon>Clostridia</taxon>
        <taxon>Eubacteriales</taxon>
        <taxon>Clostridiales Family XVI. Incertae Sedis</taxon>
        <taxon>Carboxydocella</taxon>
    </lineage>
</organism>
<dbReference type="EMBL" id="FUXM01000001">
    <property type="protein sequence ID" value="SJZ52026.1"/>
    <property type="molecule type" value="Genomic_DNA"/>
</dbReference>
<keyword evidence="1 2" id="KW-0378">Hydrolase</keyword>
<dbReference type="PANTHER" id="PTHR43546:SF3">
    <property type="entry name" value="UPF0173 METAL-DEPENDENT HYDROLASE MJ1163"/>
    <property type="match status" value="1"/>
</dbReference>
<dbReference type="RefSeq" id="WP_078664279.1">
    <property type="nucleotide sequence ID" value="NZ_FUXM01000001.1"/>
</dbReference>
<dbReference type="HAMAP" id="MF_00457">
    <property type="entry name" value="UPF0173"/>
    <property type="match status" value="1"/>
</dbReference>
<dbReference type="InterPro" id="IPR001279">
    <property type="entry name" value="Metallo-B-lactamas"/>
</dbReference>
<dbReference type="Proteomes" id="UP000189933">
    <property type="component" value="Unassembled WGS sequence"/>
</dbReference>
<reference evidence="5" key="1">
    <citation type="submission" date="2017-02" db="EMBL/GenBank/DDBJ databases">
        <authorList>
            <person name="Varghese N."/>
            <person name="Submissions S."/>
        </authorList>
    </citation>
    <scope>NUCLEOTIDE SEQUENCE [LARGE SCALE GENOMIC DNA]</scope>
    <source>
        <strain evidence="5">DSM 16521</strain>
    </source>
</reference>
<dbReference type="PANTHER" id="PTHR43546">
    <property type="entry name" value="UPF0173 METAL-DEPENDENT HYDROLASE MJ1163-RELATED"/>
    <property type="match status" value="1"/>
</dbReference>
<dbReference type="GO" id="GO:0016787">
    <property type="term" value="F:hydrolase activity"/>
    <property type="evidence" value="ECO:0007669"/>
    <property type="project" value="UniProtKB-UniRule"/>
</dbReference>
<evidence type="ECO:0000256" key="2">
    <source>
        <dbReference type="HAMAP-Rule" id="MF_00457"/>
    </source>
</evidence>
<sequence length="228" mass="24657">MKITFLGHAGFWLAGNQTRVAIDPFLTGNPVAKHQPGEIQAEYILVSHGHGDHLGDSVAIARQSNGTIVSVFEIANYCATQGATVHPMHIGGSYNFGPVRIKLTPALHGSSSGEYPAIYLGNPCGFIVEMDGLTLYHSGDTGLFGDMALIGRRHVLDVAFIPIGDNFTMGPDDALEAVKMLTPRYVIPMHYNTWPLIAQDATSFKQRVEAETGAEVIILNPGESWKIQ</sequence>
<evidence type="ECO:0000313" key="4">
    <source>
        <dbReference type="EMBL" id="SJZ52026.1"/>
    </source>
</evidence>
<feature type="domain" description="Metallo-beta-lactamase" evidence="3">
    <location>
        <begin position="7"/>
        <end position="190"/>
    </location>
</feature>
<accession>A0A1T4LBJ0</accession>